<evidence type="ECO:0000313" key="1">
    <source>
        <dbReference type="EMBL" id="EPQ64561.1"/>
    </source>
</evidence>
<name>A0A656KJP1_BLUGR</name>
<dbReference type="OrthoDB" id="3599631at2759"/>
<proteinExistence type="predicted"/>
<gene>
    <name evidence="1" type="ORF">BGT96224_A20714</name>
</gene>
<accession>A0A656KJP1</accession>
<organism evidence="1 2">
    <name type="scientific">Blumeria graminis f. sp. tritici 96224</name>
    <dbReference type="NCBI Taxonomy" id="1268274"/>
    <lineage>
        <taxon>Eukaryota</taxon>
        <taxon>Fungi</taxon>
        <taxon>Dikarya</taxon>
        <taxon>Ascomycota</taxon>
        <taxon>Pezizomycotina</taxon>
        <taxon>Leotiomycetes</taxon>
        <taxon>Erysiphales</taxon>
        <taxon>Erysiphaceae</taxon>
        <taxon>Blumeria</taxon>
    </lineage>
</organism>
<dbReference type="AlphaFoldDB" id="A0A656KJP1"/>
<reference evidence="2" key="1">
    <citation type="journal article" date="2013" name="Nat. Genet.">
        <title>The wheat powdery mildew genome shows the unique evolution of an obligate biotroph.</title>
        <authorList>
            <person name="Wicker T."/>
            <person name="Oberhaensli S."/>
            <person name="Parlange F."/>
            <person name="Buchmann J.P."/>
            <person name="Shatalina M."/>
            <person name="Roffler S."/>
            <person name="Ben-David R."/>
            <person name="Dolezel J."/>
            <person name="Simkova H."/>
            <person name="Schulze-Lefert P."/>
            <person name="Spanu P.D."/>
            <person name="Bruggmann R."/>
            <person name="Amselem J."/>
            <person name="Quesneville H."/>
            <person name="Ver Loren van Themaat E."/>
            <person name="Paape T."/>
            <person name="Shimizu K.K."/>
            <person name="Keller B."/>
        </authorList>
    </citation>
    <scope>NUCLEOTIDE SEQUENCE [LARGE SCALE GENOMIC DNA]</scope>
    <source>
        <strain evidence="2">96224</strain>
    </source>
</reference>
<protein>
    <submittedName>
        <fullName evidence="1">Uncharacterized protein</fullName>
    </submittedName>
</protein>
<dbReference type="EMBL" id="KE375056">
    <property type="protein sequence ID" value="EPQ64561.1"/>
    <property type="molecule type" value="Genomic_DNA"/>
</dbReference>
<evidence type="ECO:0000313" key="2">
    <source>
        <dbReference type="Proteomes" id="UP000053110"/>
    </source>
</evidence>
<dbReference type="Proteomes" id="UP000053110">
    <property type="component" value="Unassembled WGS sequence"/>
</dbReference>
<sequence length="236" mass="27646">MIAVYMMNALFWNLKQGFSGWKRCHFDTVGILKKDMKRILLERGIFVPLKGYPDSVVLEIAISKEEPHDWTDEEISAGLKRNMNYHPRTFLVEKKPTLPSPTKIEDTGYDSRSKISRQPSVGIIDEDRTQSCWTLPPVPVQTEILDPDVIFKLMKCFDDKKKYTGEPYDILEDKTRIYFALAENMKIRAGQLNSVFPRILTGRAEWYFFNHKHPHEMFSSKYEKLKQHSDTEVNHE</sequence>